<evidence type="ECO:0000259" key="5">
    <source>
        <dbReference type="PROSITE" id="PS51379"/>
    </source>
</evidence>
<evidence type="ECO:0000256" key="4">
    <source>
        <dbReference type="ARBA" id="ARBA00023014"/>
    </source>
</evidence>
<dbReference type="GO" id="GO:0051539">
    <property type="term" value="F:4 iron, 4 sulfur cluster binding"/>
    <property type="evidence" value="ECO:0007669"/>
    <property type="project" value="UniProtKB-KW"/>
</dbReference>
<dbReference type="Proteomes" id="UP000716004">
    <property type="component" value="Unassembled WGS sequence"/>
</dbReference>
<dbReference type="EMBL" id="JAGVSJ010000003">
    <property type="protein sequence ID" value="MBX8631307.1"/>
    <property type="molecule type" value="Genomic_DNA"/>
</dbReference>
<comment type="caution">
    <text evidence="6">The sequence shown here is derived from an EMBL/GenBank/DDBJ whole genome shotgun (WGS) entry which is preliminary data.</text>
</comment>
<proteinExistence type="predicted"/>
<organism evidence="6 8">
    <name type="scientific">Candidatus Sysuiplasma superficiale</name>
    <dbReference type="NCBI Taxonomy" id="2823368"/>
    <lineage>
        <taxon>Archaea</taxon>
        <taxon>Methanobacteriati</taxon>
        <taxon>Thermoplasmatota</taxon>
        <taxon>Thermoplasmata</taxon>
        <taxon>Candidatus Sysuiplasmatales</taxon>
        <taxon>Candidatus Sysuiplasmataceae</taxon>
        <taxon>Candidatus Sysuiplasma</taxon>
    </lineage>
</organism>
<dbReference type="GO" id="GO:0046872">
    <property type="term" value="F:metal ion binding"/>
    <property type="evidence" value="ECO:0007669"/>
    <property type="project" value="UniProtKB-KW"/>
</dbReference>
<name>A0A8J7YID4_9ARCH</name>
<reference evidence="6" key="1">
    <citation type="submission" date="2021-04" db="EMBL/GenBank/DDBJ databases">
        <title>Genomic insights into ecological role and evolution of a novel Thermoplasmata order Candidatus Sysuiplasmatales.</title>
        <authorList>
            <person name="Yuan Y."/>
        </authorList>
    </citation>
    <scope>NUCLEOTIDE SEQUENCE</scope>
    <source>
        <strain evidence="7">TUT19-bin139</strain>
        <strain evidence="6">YP2-bin.285</strain>
    </source>
</reference>
<dbReference type="PROSITE" id="PS51379">
    <property type="entry name" value="4FE4S_FER_2"/>
    <property type="match status" value="2"/>
</dbReference>
<feature type="domain" description="4Fe-4S ferredoxin-type" evidence="5">
    <location>
        <begin position="29"/>
        <end position="56"/>
    </location>
</feature>
<evidence type="ECO:0000256" key="1">
    <source>
        <dbReference type="ARBA" id="ARBA00022485"/>
    </source>
</evidence>
<evidence type="ECO:0000256" key="3">
    <source>
        <dbReference type="ARBA" id="ARBA00023004"/>
    </source>
</evidence>
<dbReference type="Gene3D" id="3.30.70.20">
    <property type="match status" value="2"/>
</dbReference>
<dbReference type="Pfam" id="PF12838">
    <property type="entry name" value="Fer4_7"/>
    <property type="match status" value="1"/>
</dbReference>
<dbReference type="PROSITE" id="PS00198">
    <property type="entry name" value="4FE4S_FER_1"/>
    <property type="match status" value="1"/>
</dbReference>
<dbReference type="InterPro" id="IPR050157">
    <property type="entry name" value="PSI_iron-sulfur_center"/>
</dbReference>
<dbReference type="SUPFAM" id="SSF54862">
    <property type="entry name" value="4Fe-4S ferredoxins"/>
    <property type="match status" value="1"/>
</dbReference>
<evidence type="ECO:0000256" key="2">
    <source>
        <dbReference type="ARBA" id="ARBA00022723"/>
    </source>
</evidence>
<keyword evidence="2" id="KW-0479">Metal-binding</keyword>
<dbReference type="InterPro" id="IPR017896">
    <property type="entry name" value="4Fe4S_Fe-S-bd"/>
</dbReference>
<evidence type="ECO:0000313" key="7">
    <source>
        <dbReference type="EMBL" id="MBX8643666.1"/>
    </source>
</evidence>
<dbReference type="PANTHER" id="PTHR24960:SF79">
    <property type="entry name" value="PHOTOSYSTEM I IRON-SULFUR CENTER"/>
    <property type="match status" value="1"/>
</dbReference>
<sequence>MELNDDKCMHCGACVGACPANAIYLNEVILDFNDDCTDCGLCVRACPVGALSLIRTRGIKIPA</sequence>
<accession>A0A8J7YID4</accession>
<dbReference type="AlphaFoldDB" id="A0A8J7YID4"/>
<gene>
    <name evidence="6" type="ORF">J9259_02120</name>
    <name evidence="7" type="ORF">KIY12_02920</name>
</gene>
<keyword evidence="4" id="KW-0411">Iron-sulfur</keyword>
<dbReference type="Proteomes" id="UP000750197">
    <property type="component" value="Unassembled WGS sequence"/>
</dbReference>
<keyword evidence="3" id="KW-0408">Iron</keyword>
<evidence type="ECO:0000313" key="8">
    <source>
        <dbReference type="Proteomes" id="UP000716004"/>
    </source>
</evidence>
<protein>
    <submittedName>
        <fullName evidence="6">4Fe-4S binding protein</fullName>
    </submittedName>
</protein>
<dbReference type="EMBL" id="JAHEAC010000015">
    <property type="protein sequence ID" value="MBX8643666.1"/>
    <property type="molecule type" value="Genomic_DNA"/>
</dbReference>
<evidence type="ECO:0000313" key="6">
    <source>
        <dbReference type="EMBL" id="MBX8631307.1"/>
    </source>
</evidence>
<dbReference type="PANTHER" id="PTHR24960">
    <property type="entry name" value="PHOTOSYSTEM I IRON-SULFUR CENTER-RELATED"/>
    <property type="match status" value="1"/>
</dbReference>
<feature type="domain" description="4Fe-4S ferredoxin-type" evidence="5">
    <location>
        <begin position="1"/>
        <end position="28"/>
    </location>
</feature>
<dbReference type="InterPro" id="IPR017900">
    <property type="entry name" value="4Fe4S_Fe_S_CS"/>
</dbReference>
<keyword evidence="1" id="KW-0004">4Fe-4S</keyword>
<dbReference type="GO" id="GO:0016491">
    <property type="term" value="F:oxidoreductase activity"/>
    <property type="evidence" value="ECO:0007669"/>
    <property type="project" value="UniProtKB-ARBA"/>
</dbReference>